<gene>
    <name evidence="2" type="ORF">HA299_02195</name>
</gene>
<feature type="transmembrane region" description="Helical" evidence="1">
    <location>
        <begin position="20"/>
        <end position="41"/>
    </location>
</feature>
<protein>
    <submittedName>
        <fullName evidence="2">Uncharacterized protein</fullName>
    </submittedName>
</protein>
<feature type="transmembrane region" description="Helical" evidence="1">
    <location>
        <begin position="94"/>
        <end position="122"/>
    </location>
</feature>
<evidence type="ECO:0000313" key="3">
    <source>
        <dbReference type="Proteomes" id="UP000600363"/>
    </source>
</evidence>
<keyword evidence="1" id="KW-1133">Transmembrane helix</keyword>
<sequence>MSERIVSTRASIGEYRFRYLVVGCVALMLTSFALVIGYWAISLDIVDALRRTVLGFGLGSMYVAIVCGYHIALFQNRNVVHTHPLTPLGGVLTMLVELLFLGPSVLLALGFLSGGIVGYFMLTAWERMAKKKVLVVSERLVRSELRVVDGDVRVVYIG</sequence>
<dbReference type="AlphaFoldDB" id="A0A832VWX7"/>
<comment type="caution">
    <text evidence="2">The sequence shown here is derived from an EMBL/GenBank/DDBJ whole genome shotgun (WGS) entry which is preliminary data.</text>
</comment>
<accession>A0A832VWX7</accession>
<proteinExistence type="predicted"/>
<evidence type="ECO:0000313" key="2">
    <source>
        <dbReference type="EMBL" id="HIH69422.1"/>
    </source>
</evidence>
<feature type="transmembrane region" description="Helical" evidence="1">
    <location>
        <begin position="53"/>
        <end position="74"/>
    </location>
</feature>
<keyword evidence="1" id="KW-0472">Membrane</keyword>
<dbReference type="Proteomes" id="UP000600363">
    <property type="component" value="Unassembled WGS sequence"/>
</dbReference>
<name>A0A832VWX7_9EURY</name>
<dbReference type="RefSeq" id="WP_042685318.1">
    <property type="nucleotide sequence ID" value="NZ_DUIH01000009.1"/>
</dbReference>
<organism evidence="2 3">
    <name type="scientific">Methermicoccus shengliensis</name>
    <dbReference type="NCBI Taxonomy" id="660064"/>
    <lineage>
        <taxon>Archaea</taxon>
        <taxon>Methanobacteriati</taxon>
        <taxon>Methanobacteriota</taxon>
        <taxon>Stenosarchaea group</taxon>
        <taxon>Methanomicrobia</taxon>
        <taxon>Methanosarcinales</taxon>
        <taxon>Methermicoccaceae</taxon>
        <taxon>Methermicoccus</taxon>
    </lineage>
</organism>
<dbReference type="EMBL" id="DUIH01000009">
    <property type="protein sequence ID" value="HIH69422.1"/>
    <property type="molecule type" value="Genomic_DNA"/>
</dbReference>
<evidence type="ECO:0000256" key="1">
    <source>
        <dbReference type="SAM" id="Phobius"/>
    </source>
</evidence>
<reference evidence="2" key="1">
    <citation type="journal article" date="2020" name="bioRxiv">
        <title>A rank-normalized archaeal taxonomy based on genome phylogeny resolves widespread incomplete and uneven classifications.</title>
        <authorList>
            <person name="Rinke C."/>
            <person name="Chuvochina M."/>
            <person name="Mussig A.J."/>
            <person name="Chaumeil P.-A."/>
            <person name="Waite D.W."/>
            <person name="Whitman W.B."/>
            <person name="Parks D.H."/>
            <person name="Hugenholtz P."/>
        </authorList>
    </citation>
    <scope>NUCLEOTIDE SEQUENCE</scope>
    <source>
        <strain evidence="2">UBA12518</strain>
    </source>
</reference>
<keyword evidence="1" id="KW-0812">Transmembrane</keyword>